<feature type="domain" description="Histidine kinase" evidence="14">
    <location>
        <begin position="423"/>
        <end position="653"/>
    </location>
</feature>
<comment type="subcellular location">
    <subcellularLocation>
        <location evidence="2">Membrane</location>
        <topology evidence="2">Multi-pass membrane protein</topology>
    </subcellularLocation>
</comment>
<keyword evidence="5" id="KW-0808">Transferase</keyword>
<dbReference type="Gene3D" id="1.10.287.130">
    <property type="match status" value="1"/>
</dbReference>
<feature type="transmembrane region" description="Helical" evidence="13">
    <location>
        <begin position="146"/>
        <end position="168"/>
    </location>
</feature>
<sequence>MRSAPSGLTVRRAIVAAVLLGVMLPAMLVGAHQARQLYRRLGESIDAVLTREASVVALGVRESLWALDVDSARTLVEAVADDPAVVSIEVQDLQHGRFAFAERAARRGVANVHSVEKVVSHRGEEIGRVRLEITEEPFLQQLRGQLLALGSTLLIQIVGSILLILAVLHKRISFPLQRLSQEAARLAHGDLNDPIVPLRHDEIGEVESQLEITRRALKGLIASLEQKNLALELDLHERTKVEEALRDSEQKFSSLFHLSPIPLALMRRADWTYLDVNSALAHELGVAAEDMIGTNSASLDFYADAGERQRLYAQLDRDGRVDDYEARLQKRDGSIIDCQIHLRILQMDEPCILAATVDISPLRSAQRKVEELNLSLEQRVVERTRALADANHELETAVERLRRTHTELVQSEKLAALGSLVAGIAHELNTPIGNSLMVASTLRDIGKDFRQGMAGGLKRSTLDNFVTETESAADIMVRNLVVAGELITSFKQVAVDQTSSQRRGFSLREVVREIVVTVQPTFRKTQYVIEEEIPEGIWLDSYPGPFGQVVTNLLNNTLLHAFDGRERGVVRLTAEIDDAFVIFRCADDGVGINPLHLNKIFDPFFTTKLGKRGTGLGLNIAHNIVTGVLGGEITVDSEPDFGTSFSLRMPLCAPRRGGSEVAGVEDNEIV</sequence>
<evidence type="ECO:0000256" key="5">
    <source>
        <dbReference type="ARBA" id="ARBA00022679"/>
    </source>
</evidence>
<evidence type="ECO:0000256" key="4">
    <source>
        <dbReference type="ARBA" id="ARBA00022553"/>
    </source>
</evidence>
<dbReference type="CDD" id="cd06225">
    <property type="entry name" value="HAMP"/>
    <property type="match status" value="1"/>
</dbReference>
<dbReference type="EC" id="2.7.13.3" evidence="3"/>
<dbReference type="SUPFAM" id="SSF47384">
    <property type="entry name" value="Homodimeric domain of signal transducing histidine kinase"/>
    <property type="match status" value="1"/>
</dbReference>
<dbReference type="Proteomes" id="UP001331561">
    <property type="component" value="Unassembled WGS sequence"/>
</dbReference>
<evidence type="ECO:0000259" key="15">
    <source>
        <dbReference type="PROSITE" id="PS50885"/>
    </source>
</evidence>
<dbReference type="RefSeq" id="WP_327597705.1">
    <property type="nucleotide sequence ID" value="NZ_JAYXHS010000001.1"/>
</dbReference>
<dbReference type="NCBIfam" id="TIGR00229">
    <property type="entry name" value="sensory_box"/>
    <property type="match status" value="1"/>
</dbReference>
<keyword evidence="11" id="KW-0902">Two-component regulatory system</keyword>
<dbReference type="Gene3D" id="3.30.450.20">
    <property type="entry name" value="PAS domain"/>
    <property type="match status" value="1"/>
</dbReference>
<comment type="catalytic activity">
    <reaction evidence="1">
        <text>ATP + protein L-histidine = ADP + protein N-phospho-L-histidine.</text>
        <dbReference type="EC" id="2.7.13.3"/>
    </reaction>
</comment>
<evidence type="ECO:0000256" key="13">
    <source>
        <dbReference type="SAM" id="Phobius"/>
    </source>
</evidence>
<keyword evidence="10 13" id="KW-1133">Transmembrane helix</keyword>
<evidence type="ECO:0000256" key="10">
    <source>
        <dbReference type="ARBA" id="ARBA00022989"/>
    </source>
</evidence>
<dbReference type="PROSITE" id="PS50109">
    <property type="entry name" value="HIS_KIN"/>
    <property type="match status" value="1"/>
</dbReference>
<dbReference type="InterPro" id="IPR035965">
    <property type="entry name" value="PAS-like_dom_sf"/>
</dbReference>
<comment type="caution">
    <text evidence="16">The sequence shown here is derived from an EMBL/GenBank/DDBJ whole genome shotgun (WGS) entry which is preliminary data.</text>
</comment>
<keyword evidence="4" id="KW-0597">Phosphoprotein</keyword>
<name>A0ABU6JZ85_9RHOO</name>
<feature type="transmembrane region" description="Helical" evidence="13">
    <location>
        <begin position="12"/>
        <end position="31"/>
    </location>
</feature>
<evidence type="ECO:0000256" key="7">
    <source>
        <dbReference type="ARBA" id="ARBA00022741"/>
    </source>
</evidence>
<evidence type="ECO:0000256" key="6">
    <source>
        <dbReference type="ARBA" id="ARBA00022692"/>
    </source>
</evidence>
<dbReference type="Gene3D" id="3.30.565.10">
    <property type="entry name" value="Histidine kinase-like ATPase, C-terminal domain"/>
    <property type="match status" value="1"/>
</dbReference>
<reference evidence="16 17" key="1">
    <citation type="submission" date="2024-01" db="EMBL/GenBank/DDBJ databases">
        <title>Uliginosibacterium soil sp. nov.</title>
        <authorList>
            <person name="Lv Y."/>
        </authorList>
    </citation>
    <scope>NUCLEOTIDE SEQUENCE [LARGE SCALE GENOMIC DNA]</scope>
    <source>
        <strain evidence="16 17">H3</strain>
    </source>
</reference>
<dbReference type="SUPFAM" id="SSF158472">
    <property type="entry name" value="HAMP domain-like"/>
    <property type="match status" value="1"/>
</dbReference>
<evidence type="ECO:0000256" key="12">
    <source>
        <dbReference type="ARBA" id="ARBA00023136"/>
    </source>
</evidence>
<evidence type="ECO:0000256" key="3">
    <source>
        <dbReference type="ARBA" id="ARBA00012438"/>
    </source>
</evidence>
<keyword evidence="6 13" id="KW-0812">Transmembrane</keyword>
<dbReference type="SMART" id="SM00387">
    <property type="entry name" value="HATPase_c"/>
    <property type="match status" value="1"/>
</dbReference>
<gene>
    <name evidence="16" type="ORF">VVD49_03325</name>
</gene>
<dbReference type="PANTHER" id="PTHR42878">
    <property type="entry name" value="TWO-COMPONENT HISTIDINE KINASE"/>
    <property type="match status" value="1"/>
</dbReference>
<evidence type="ECO:0000256" key="9">
    <source>
        <dbReference type="ARBA" id="ARBA00022840"/>
    </source>
</evidence>
<dbReference type="PRINTS" id="PR00344">
    <property type="entry name" value="BCTRLSENSOR"/>
</dbReference>
<dbReference type="PROSITE" id="PS50885">
    <property type="entry name" value="HAMP"/>
    <property type="match status" value="1"/>
</dbReference>
<evidence type="ECO:0000256" key="11">
    <source>
        <dbReference type="ARBA" id="ARBA00023012"/>
    </source>
</evidence>
<proteinExistence type="predicted"/>
<evidence type="ECO:0000259" key="14">
    <source>
        <dbReference type="PROSITE" id="PS50109"/>
    </source>
</evidence>
<evidence type="ECO:0000313" key="16">
    <source>
        <dbReference type="EMBL" id="MEC5384736.1"/>
    </source>
</evidence>
<dbReference type="InterPro" id="IPR036890">
    <property type="entry name" value="HATPase_C_sf"/>
</dbReference>
<dbReference type="CDD" id="cd00130">
    <property type="entry name" value="PAS"/>
    <property type="match status" value="1"/>
</dbReference>
<dbReference type="InterPro" id="IPR003660">
    <property type="entry name" value="HAMP_dom"/>
</dbReference>
<dbReference type="Gene3D" id="6.10.340.10">
    <property type="match status" value="1"/>
</dbReference>
<dbReference type="GO" id="GO:0005524">
    <property type="term" value="F:ATP binding"/>
    <property type="evidence" value="ECO:0007669"/>
    <property type="project" value="UniProtKB-KW"/>
</dbReference>
<evidence type="ECO:0000256" key="8">
    <source>
        <dbReference type="ARBA" id="ARBA00022777"/>
    </source>
</evidence>
<dbReference type="InterPro" id="IPR050351">
    <property type="entry name" value="BphY/WalK/GraS-like"/>
</dbReference>
<dbReference type="SUPFAM" id="SSF55785">
    <property type="entry name" value="PYP-like sensor domain (PAS domain)"/>
    <property type="match status" value="1"/>
</dbReference>
<keyword evidence="12 13" id="KW-0472">Membrane</keyword>
<dbReference type="SUPFAM" id="SSF55874">
    <property type="entry name" value="ATPase domain of HSP90 chaperone/DNA topoisomerase II/histidine kinase"/>
    <property type="match status" value="1"/>
</dbReference>
<dbReference type="PANTHER" id="PTHR42878:SF7">
    <property type="entry name" value="SENSOR HISTIDINE KINASE GLRK"/>
    <property type="match status" value="1"/>
</dbReference>
<dbReference type="InterPro" id="IPR005467">
    <property type="entry name" value="His_kinase_dom"/>
</dbReference>
<feature type="domain" description="HAMP" evidence="15">
    <location>
        <begin position="170"/>
        <end position="222"/>
    </location>
</feature>
<dbReference type="InterPro" id="IPR003594">
    <property type="entry name" value="HATPase_dom"/>
</dbReference>
<organism evidence="16 17">
    <name type="scientific">Uliginosibacterium silvisoli</name>
    <dbReference type="NCBI Taxonomy" id="3114758"/>
    <lineage>
        <taxon>Bacteria</taxon>
        <taxon>Pseudomonadati</taxon>
        <taxon>Pseudomonadota</taxon>
        <taxon>Betaproteobacteria</taxon>
        <taxon>Rhodocyclales</taxon>
        <taxon>Zoogloeaceae</taxon>
        <taxon>Uliginosibacterium</taxon>
    </lineage>
</organism>
<dbReference type="SMART" id="SM00304">
    <property type="entry name" value="HAMP"/>
    <property type="match status" value="1"/>
</dbReference>
<evidence type="ECO:0000256" key="2">
    <source>
        <dbReference type="ARBA" id="ARBA00004141"/>
    </source>
</evidence>
<dbReference type="InterPro" id="IPR003661">
    <property type="entry name" value="HisK_dim/P_dom"/>
</dbReference>
<protein>
    <recommendedName>
        <fullName evidence="3">histidine kinase</fullName>
        <ecNumber evidence="3">2.7.13.3</ecNumber>
    </recommendedName>
</protein>
<evidence type="ECO:0000256" key="1">
    <source>
        <dbReference type="ARBA" id="ARBA00000085"/>
    </source>
</evidence>
<dbReference type="CDD" id="cd00082">
    <property type="entry name" value="HisKA"/>
    <property type="match status" value="1"/>
</dbReference>
<dbReference type="InterPro" id="IPR000014">
    <property type="entry name" value="PAS"/>
</dbReference>
<dbReference type="Pfam" id="PF00672">
    <property type="entry name" value="HAMP"/>
    <property type="match status" value="1"/>
</dbReference>
<keyword evidence="7" id="KW-0547">Nucleotide-binding</keyword>
<dbReference type="Pfam" id="PF02518">
    <property type="entry name" value="HATPase_c"/>
    <property type="match status" value="1"/>
</dbReference>
<keyword evidence="17" id="KW-1185">Reference proteome</keyword>
<dbReference type="InterPro" id="IPR004358">
    <property type="entry name" value="Sig_transdc_His_kin-like_C"/>
</dbReference>
<accession>A0ABU6JZ85</accession>
<dbReference type="InterPro" id="IPR036097">
    <property type="entry name" value="HisK_dim/P_sf"/>
</dbReference>
<keyword evidence="9 16" id="KW-0067">ATP-binding</keyword>
<evidence type="ECO:0000313" key="17">
    <source>
        <dbReference type="Proteomes" id="UP001331561"/>
    </source>
</evidence>
<keyword evidence="8" id="KW-0418">Kinase</keyword>
<dbReference type="EMBL" id="JAYXHS010000001">
    <property type="protein sequence ID" value="MEC5384736.1"/>
    <property type="molecule type" value="Genomic_DNA"/>
</dbReference>